<dbReference type="AlphaFoldDB" id="A0A8J3URI9"/>
<name>A0A8J3URI9_9ACTN</name>
<protein>
    <submittedName>
        <fullName evidence="2">Putative lipoprotein</fullName>
    </submittedName>
</protein>
<dbReference type="SUPFAM" id="SSF89392">
    <property type="entry name" value="Prokaryotic lipoproteins and lipoprotein localization factors"/>
    <property type="match status" value="1"/>
</dbReference>
<evidence type="ECO:0000256" key="1">
    <source>
        <dbReference type="SAM" id="SignalP"/>
    </source>
</evidence>
<proteinExistence type="predicted"/>
<keyword evidence="3" id="KW-1185">Reference proteome</keyword>
<comment type="caution">
    <text evidence="2">The sequence shown here is derived from an EMBL/GenBank/DDBJ whole genome shotgun (WGS) entry which is preliminary data.</text>
</comment>
<keyword evidence="2" id="KW-0449">Lipoprotein</keyword>
<dbReference type="InterPro" id="IPR029046">
    <property type="entry name" value="LolA/LolB/LppX"/>
</dbReference>
<feature type="chain" id="PRO_5038534138" evidence="1">
    <location>
        <begin position="20"/>
        <end position="277"/>
    </location>
</feature>
<dbReference type="EMBL" id="BOOQ01000023">
    <property type="protein sequence ID" value="GII47084.1"/>
    <property type="molecule type" value="Genomic_DNA"/>
</dbReference>
<dbReference type="Gene3D" id="2.50.20.20">
    <property type="match status" value="1"/>
</dbReference>
<dbReference type="PROSITE" id="PS51257">
    <property type="entry name" value="PROKAR_LIPOPROTEIN"/>
    <property type="match status" value="1"/>
</dbReference>
<sequence>MRRFLVVAGVAVAITAAGCGTTTATPSLEKHQLTAAEVLQQTAQKTDKVTSYAADVVMNISGPKGESGTIEGTVRAQTAPKVAIDASFDKISFGGQNAPGGMRMILDGDVAYMKMEMLQALMGGNKPWIKIDLKKAGAQAGLNLDELLGQASQMDLKTNTKMLTASKDIKVVGDEKVGGVDTTHYAGTYPMAEALKQLPAETQKQVKTQMSGMKDMKFDVWIDGDGLPRKMAMKTGQAQTGAMDMTMLFKSFNEKLAIKAPPAGQVGELPTNMPLGA</sequence>
<reference evidence="2" key="1">
    <citation type="submission" date="2021-01" db="EMBL/GenBank/DDBJ databases">
        <title>Whole genome shotgun sequence of Planotetraspora silvatica NBRC 100141.</title>
        <authorList>
            <person name="Komaki H."/>
            <person name="Tamura T."/>
        </authorList>
    </citation>
    <scope>NUCLEOTIDE SEQUENCE</scope>
    <source>
        <strain evidence="2">NBRC 100141</strain>
    </source>
</reference>
<dbReference type="Proteomes" id="UP000644610">
    <property type="component" value="Unassembled WGS sequence"/>
</dbReference>
<dbReference type="RefSeq" id="WP_203975323.1">
    <property type="nucleotide sequence ID" value="NZ_BAAAKY010000023.1"/>
</dbReference>
<accession>A0A8J3URI9</accession>
<feature type="signal peptide" evidence="1">
    <location>
        <begin position="1"/>
        <end position="19"/>
    </location>
</feature>
<evidence type="ECO:0000313" key="3">
    <source>
        <dbReference type="Proteomes" id="UP000644610"/>
    </source>
</evidence>
<organism evidence="2 3">
    <name type="scientific">Planotetraspora silvatica</name>
    <dbReference type="NCBI Taxonomy" id="234614"/>
    <lineage>
        <taxon>Bacteria</taxon>
        <taxon>Bacillati</taxon>
        <taxon>Actinomycetota</taxon>
        <taxon>Actinomycetes</taxon>
        <taxon>Streptosporangiales</taxon>
        <taxon>Streptosporangiaceae</taxon>
        <taxon>Planotetraspora</taxon>
    </lineage>
</organism>
<keyword evidence="1" id="KW-0732">Signal</keyword>
<gene>
    <name evidence="2" type="ORF">Psi02_35080</name>
</gene>
<evidence type="ECO:0000313" key="2">
    <source>
        <dbReference type="EMBL" id="GII47084.1"/>
    </source>
</evidence>